<dbReference type="Gene3D" id="3.10.450.710">
    <property type="entry name" value="Tgt2/MlaC"/>
    <property type="match status" value="1"/>
</dbReference>
<dbReference type="PANTHER" id="PTHR36573">
    <property type="entry name" value="INTERMEMBRANE PHOSPHOLIPID TRANSPORT SYSTEM BINDING PROTEIN MLAC"/>
    <property type="match status" value="1"/>
</dbReference>
<evidence type="ECO:0000256" key="1">
    <source>
        <dbReference type="SAM" id="SignalP"/>
    </source>
</evidence>
<dbReference type="PANTHER" id="PTHR36573:SF1">
    <property type="entry name" value="INTERMEMBRANE PHOSPHOLIPID TRANSPORT SYSTEM BINDING PROTEIN MLAC"/>
    <property type="match status" value="1"/>
</dbReference>
<evidence type="ECO:0000313" key="3">
    <source>
        <dbReference type="Proteomes" id="UP000019141"/>
    </source>
</evidence>
<evidence type="ECO:0000313" key="2">
    <source>
        <dbReference type="EMBL" id="ETW97141.1"/>
    </source>
</evidence>
<name>W4LIH6_ENTF1</name>
<proteinExistence type="predicted"/>
<evidence type="ECO:0008006" key="4">
    <source>
        <dbReference type="Google" id="ProtNLM"/>
    </source>
</evidence>
<sequence length="211" mass="24415">MNRSPRNCLQSWLLIGLCLAGLAGPAAAGEPQDRVKQTIDDVLAILQDQSLQAPEQTKARRAKIRQVVQQRFGFAEMGKRALGRHWRKLKPAQRQEFIPLFSDLLERSYISKIETAVTAEEINILYTKETIDEEGYAMVRTEVENPRDLNFEIDYRLFKRDGNWEAYDIVIEGVSLVNNYRTQFNKIIRQESYEALVKKLKLKIEQEEAAQ</sequence>
<dbReference type="InterPro" id="IPR008869">
    <property type="entry name" value="MlaC/ttg2D"/>
</dbReference>
<comment type="caution">
    <text evidence="2">The sequence shown here is derived from an EMBL/GenBank/DDBJ whole genome shotgun (WGS) entry which is preliminary data.</text>
</comment>
<dbReference type="Pfam" id="PF05494">
    <property type="entry name" value="MlaC"/>
    <property type="match status" value="1"/>
</dbReference>
<feature type="signal peptide" evidence="1">
    <location>
        <begin position="1"/>
        <end position="28"/>
    </location>
</feature>
<protein>
    <recommendedName>
        <fullName evidence="4">Organic solvent tolerance ABC transporter substrate-binding protein</fullName>
    </recommendedName>
</protein>
<reference evidence="2 3" key="1">
    <citation type="journal article" date="2014" name="Nature">
        <title>An environmental bacterial taxon with a large and distinct metabolic repertoire.</title>
        <authorList>
            <person name="Wilson M.C."/>
            <person name="Mori T."/>
            <person name="Ruckert C."/>
            <person name="Uria A.R."/>
            <person name="Helf M.J."/>
            <person name="Takada K."/>
            <person name="Gernert C."/>
            <person name="Steffens U.A."/>
            <person name="Heycke N."/>
            <person name="Schmitt S."/>
            <person name="Rinke C."/>
            <person name="Helfrich E.J."/>
            <person name="Brachmann A.O."/>
            <person name="Gurgui C."/>
            <person name="Wakimoto T."/>
            <person name="Kracht M."/>
            <person name="Crusemann M."/>
            <person name="Hentschel U."/>
            <person name="Abe I."/>
            <person name="Matsunaga S."/>
            <person name="Kalinowski J."/>
            <person name="Takeyama H."/>
            <person name="Piel J."/>
        </authorList>
    </citation>
    <scope>NUCLEOTIDE SEQUENCE [LARGE SCALE GENOMIC DNA]</scope>
    <source>
        <strain evidence="3">TSY1</strain>
    </source>
</reference>
<organism evidence="2 3">
    <name type="scientific">Entotheonella factor</name>
    <dbReference type="NCBI Taxonomy" id="1429438"/>
    <lineage>
        <taxon>Bacteria</taxon>
        <taxon>Pseudomonadati</taxon>
        <taxon>Nitrospinota/Tectimicrobiota group</taxon>
        <taxon>Candidatus Tectimicrobiota</taxon>
        <taxon>Candidatus Entotheonellia</taxon>
        <taxon>Candidatus Entotheonellales</taxon>
        <taxon>Candidatus Entotheonellaceae</taxon>
        <taxon>Candidatus Entotheonella</taxon>
    </lineage>
</organism>
<dbReference type="PATRIC" id="fig|1429438.4.peg.4573"/>
<keyword evidence="1" id="KW-0732">Signal</keyword>
<dbReference type="InterPro" id="IPR042245">
    <property type="entry name" value="Tgt2/MlaC_sf"/>
</dbReference>
<feature type="chain" id="PRO_5004845823" description="Organic solvent tolerance ABC transporter substrate-binding protein" evidence="1">
    <location>
        <begin position="29"/>
        <end position="211"/>
    </location>
</feature>
<dbReference type="Proteomes" id="UP000019141">
    <property type="component" value="Unassembled WGS sequence"/>
</dbReference>
<dbReference type="PIRSF" id="PIRSF004649">
    <property type="entry name" value="MlaC"/>
    <property type="match status" value="1"/>
</dbReference>
<keyword evidence="3" id="KW-1185">Reference proteome</keyword>
<dbReference type="EMBL" id="AZHW01000699">
    <property type="protein sequence ID" value="ETW97141.1"/>
    <property type="molecule type" value="Genomic_DNA"/>
</dbReference>
<gene>
    <name evidence="2" type="ORF">ETSY1_23795</name>
</gene>
<dbReference type="HOGENOM" id="CLU_094502_2_0_7"/>
<accession>W4LIH6</accession>
<dbReference type="AlphaFoldDB" id="W4LIH6"/>